<evidence type="ECO:0000313" key="1">
    <source>
        <dbReference type="EMBL" id="KAL2508544.1"/>
    </source>
</evidence>
<proteinExistence type="predicted"/>
<protein>
    <submittedName>
        <fullName evidence="1">Uncharacterized protein</fullName>
    </submittedName>
</protein>
<dbReference type="EMBL" id="JBFOLJ010000009">
    <property type="protein sequence ID" value="KAL2508544.1"/>
    <property type="molecule type" value="Genomic_DNA"/>
</dbReference>
<sequence length="106" mass="12186">MPQGKLEKKALSPTSLAPTTLELRKRLPNNFSFDRYHLSKNDIKNLYSFMWGIKMSSPNESFDLESVSKGSKFNSHFGSVLHPGSIFANELENKSLRLYMELKIFK</sequence>
<reference evidence="2" key="1">
    <citation type="submission" date="2024-07" db="EMBL/GenBank/DDBJ databases">
        <title>Two chromosome-level genome assemblies of Korean endemic species Abeliophyllum distichum and Forsythia ovata (Oleaceae).</title>
        <authorList>
            <person name="Jang H."/>
        </authorList>
    </citation>
    <scope>NUCLEOTIDE SEQUENCE [LARGE SCALE GENOMIC DNA]</scope>
</reference>
<comment type="caution">
    <text evidence="1">The sequence shown here is derived from an EMBL/GenBank/DDBJ whole genome shotgun (WGS) entry which is preliminary data.</text>
</comment>
<organism evidence="1 2">
    <name type="scientific">Forsythia ovata</name>
    <dbReference type="NCBI Taxonomy" id="205694"/>
    <lineage>
        <taxon>Eukaryota</taxon>
        <taxon>Viridiplantae</taxon>
        <taxon>Streptophyta</taxon>
        <taxon>Embryophyta</taxon>
        <taxon>Tracheophyta</taxon>
        <taxon>Spermatophyta</taxon>
        <taxon>Magnoliopsida</taxon>
        <taxon>eudicotyledons</taxon>
        <taxon>Gunneridae</taxon>
        <taxon>Pentapetalae</taxon>
        <taxon>asterids</taxon>
        <taxon>lamiids</taxon>
        <taxon>Lamiales</taxon>
        <taxon>Oleaceae</taxon>
        <taxon>Forsythieae</taxon>
        <taxon>Forsythia</taxon>
    </lineage>
</organism>
<accession>A0ABD1T740</accession>
<keyword evidence="2" id="KW-1185">Reference proteome</keyword>
<gene>
    <name evidence="1" type="ORF">Fot_32191</name>
</gene>
<dbReference type="AlphaFoldDB" id="A0ABD1T740"/>
<evidence type="ECO:0000313" key="2">
    <source>
        <dbReference type="Proteomes" id="UP001604277"/>
    </source>
</evidence>
<dbReference type="Proteomes" id="UP001604277">
    <property type="component" value="Unassembled WGS sequence"/>
</dbReference>
<name>A0ABD1T740_9LAMI</name>